<accession>A0A3N4IPP2</accession>
<feature type="transmembrane region" description="Helical" evidence="1">
    <location>
        <begin position="40"/>
        <end position="59"/>
    </location>
</feature>
<evidence type="ECO:0000313" key="3">
    <source>
        <dbReference type="Proteomes" id="UP000275078"/>
    </source>
</evidence>
<proteinExistence type="predicted"/>
<keyword evidence="1" id="KW-0472">Membrane</keyword>
<organism evidence="2 3">
    <name type="scientific">Ascobolus immersus RN42</name>
    <dbReference type="NCBI Taxonomy" id="1160509"/>
    <lineage>
        <taxon>Eukaryota</taxon>
        <taxon>Fungi</taxon>
        <taxon>Dikarya</taxon>
        <taxon>Ascomycota</taxon>
        <taxon>Pezizomycotina</taxon>
        <taxon>Pezizomycetes</taxon>
        <taxon>Pezizales</taxon>
        <taxon>Ascobolaceae</taxon>
        <taxon>Ascobolus</taxon>
    </lineage>
</organism>
<name>A0A3N4IPP2_ASCIM</name>
<sequence>MLTALDFQVSSLHSSTIIHTPLYHFTLYSSSAHTRLPPFFSHYLFPVYYLPLVFSFYYHTITCYRHLYR</sequence>
<dbReference type="Proteomes" id="UP000275078">
    <property type="component" value="Unassembled WGS sequence"/>
</dbReference>
<dbReference type="AlphaFoldDB" id="A0A3N4IPP2"/>
<evidence type="ECO:0000313" key="2">
    <source>
        <dbReference type="EMBL" id="RPA88152.1"/>
    </source>
</evidence>
<dbReference type="EMBL" id="ML119645">
    <property type="protein sequence ID" value="RPA88152.1"/>
    <property type="molecule type" value="Genomic_DNA"/>
</dbReference>
<evidence type="ECO:0000256" key="1">
    <source>
        <dbReference type="SAM" id="Phobius"/>
    </source>
</evidence>
<keyword evidence="1" id="KW-1133">Transmembrane helix</keyword>
<gene>
    <name evidence="2" type="ORF">BJ508DRAFT_3063</name>
</gene>
<protein>
    <submittedName>
        <fullName evidence="2">Uncharacterized protein</fullName>
    </submittedName>
</protein>
<reference evidence="2 3" key="1">
    <citation type="journal article" date="2018" name="Nat. Ecol. Evol.">
        <title>Pezizomycetes genomes reveal the molecular basis of ectomycorrhizal truffle lifestyle.</title>
        <authorList>
            <person name="Murat C."/>
            <person name="Payen T."/>
            <person name="Noel B."/>
            <person name="Kuo A."/>
            <person name="Morin E."/>
            <person name="Chen J."/>
            <person name="Kohler A."/>
            <person name="Krizsan K."/>
            <person name="Balestrini R."/>
            <person name="Da Silva C."/>
            <person name="Montanini B."/>
            <person name="Hainaut M."/>
            <person name="Levati E."/>
            <person name="Barry K.W."/>
            <person name="Belfiori B."/>
            <person name="Cichocki N."/>
            <person name="Clum A."/>
            <person name="Dockter R.B."/>
            <person name="Fauchery L."/>
            <person name="Guy J."/>
            <person name="Iotti M."/>
            <person name="Le Tacon F."/>
            <person name="Lindquist E.A."/>
            <person name="Lipzen A."/>
            <person name="Malagnac F."/>
            <person name="Mello A."/>
            <person name="Molinier V."/>
            <person name="Miyauchi S."/>
            <person name="Poulain J."/>
            <person name="Riccioni C."/>
            <person name="Rubini A."/>
            <person name="Sitrit Y."/>
            <person name="Splivallo R."/>
            <person name="Traeger S."/>
            <person name="Wang M."/>
            <person name="Zifcakova L."/>
            <person name="Wipf D."/>
            <person name="Zambonelli A."/>
            <person name="Paolocci F."/>
            <person name="Nowrousian M."/>
            <person name="Ottonello S."/>
            <person name="Baldrian P."/>
            <person name="Spatafora J.W."/>
            <person name="Henrissat B."/>
            <person name="Nagy L.G."/>
            <person name="Aury J.M."/>
            <person name="Wincker P."/>
            <person name="Grigoriev I.V."/>
            <person name="Bonfante P."/>
            <person name="Martin F.M."/>
        </authorList>
    </citation>
    <scope>NUCLEOTIDE SEQUENCE [LARGE SCALE GENOMIC DNA]</scope>
    <source>
        <strain evidence="2 3">RN42</strain>
    </source>
</reference>
<keyword evidence="3" id="KW-1185">Reference proteome</keyword>
<keyword evidence="1" id="KW-0812">Transmembrane</keyword>